<organism evidence="2">
    <name type="scientific">marine sediment metagenome</name>
    <dbReference type="NCBI Taxonomy" id="412755"/>
    <lineage>
        <taxon>unclassified sequences</taxon>
        <taxon>metagenomes</taxon>
        <taxon>ecological metagenomes</taxon>
    </lineage>
</organism>
<dbReference type="EMBL" id="LAZR01069171">
    <property type="protein sequence ID" value="KKK48232.1"/>
    <property type="molecule type" value="Genomic_DNA"/>
</dbReference>
<reference evidence="2" key="1">
    <citation type="journal article" date="2015" name="Nature">
        <title>Complex archaea that bridge the gap between prokaryotes and eukaryotes.</title>
        <authorList>
            <person name="Spang A."/>
            <person name="Saw J.H."/>
            <person name="Jorgensen S.L."/>
            <person name="Zaremba-Niedzwiedzka K."/>
            <person name="Martijn J."/>
            <person name="Lind A.E."/>
            <person name="van Eijk R."/>
            <person name="Schleper C."/>
            <person name="Guy L."/>
            <person name="Ettema T.J."/>
        </authorList>
    </citation>
    <scope>NUCLEOTIDE SEQUENCE</scope>
</reference>
<proteinExistence type="predicted"/>
<protein>
    <submittedName>
        <fullName evidence="2">Uncharacterized protein</fullName>
    </submittedName>
</protein>
<sequence>KIIQATQNRTAAEDKAAQERAVEGMSAAQKMTAAATNFADVTSETMGQVKEVLINALEPAIQNMVGYIGDASVALRDFVVGNEEILKNFAKSVGEVGGTLTGDLGNLGIAAGGVFAAFMGIKGIGAIKAAKALKGGGKTVAGIAKAVGAGKAAGRGTGAVAKEAGEEVVEGIAKKGVAKAAGKGILKSLLKKIPGIGLLMGLGFAVGRLAEGDVVGAGLEVASGAAGIVPGLGTAAGIGIDVGLAARDITREQEAGEAGARPRPGSPEANRAEREATGGRWVSKGRGKRVWIPDEGGPEGSAAEPVAGGMSSEELLTQLNDHMQHQNEVLMGIANA</sequence>
<name>A0A0F8VV69_9ZZZZ</name>
<gene>
    <name evidence="2" type="ORF">LCGC14_3147210</name>
</gene>
<feature type="region of interest" description="Disordered" evidence="1">
    <location>
        <begin position="253"/>
        <end position="309"/>
    </location>
</feature>
<evidence type="ECO:0000256" key="1">
    <source>
        <dbReference type="SAM" id="MobiDB-lite"/>
    </source>
</evidence>
<feature type="non-terminal residue" evidence="2">
    <location>
        <position position="336"/>
    </location>
</feature>
<dbReference type="AlphaFoldDB" id="A0A0F8VV69"/>
<feature type="non-terminal residue" evidence="2">
    <location>
        <position position="1"/>
    </location>
</feature>
<evidence type="ECO:0000313" key="2">
    <source>
        <dbReference type="EMBL" id="KKK48232.1"/>
    </source>
</evidence>
<accession>A0A0F8VV69</accession>
<comment type="caution">
    <text evidence="2">The sequence shown here is derived from an EMBL/GenBank/DDBJ whole genome shotgun (WGS) entry which is preliminary data.</text>
</comment>